<feature type="active site" description="Nucleophile" evidence="5">
    <location>
        <position position="55"/>
    </location>
</feature>
<dbReference type="Gene3D" id="3.30.2350.10">
    <property type="entry name" value="Pseudouridine synthase"/>
    <property type="match status" value="1"/>
</dbReference>
<evidence type="ECO:0000256" key="3">
    <source>
        <dbReference type="ARBA" id="ARBA00022694"/>
    </source>
</evidence>
<dbReference type="RefSeq" id="WP_343332799.1">
    <property type="nucleotide sequence ID" value="NZ_JAPOHD010000017.1"/>
</dbReference>
<dbReference type="GO" id="GO:0031119">
    <property type="term" value="P:tRNA pseudouridine synthesis"/>
    <property type="evidence" value="ECO:0007669"/>
    <property type="project" value="UniProtKB-UniRule"/>
</dbReference>
<keyword evidence="3 5" id="KW-0819">tRNA processing</keyword>
<comment type="function">
    <text evidence="5">Responsible for synthesis of pseudouridine from uracil-55 in the psi GC loop of transfer RNAs.</text>
</comment>
<evidence type="ECO:0000256" key="5">
    <source>
        <dbReference type="HAMAP-Rule" id="MF_01080"/>
    </source>
</evidence>
<gene>
    <name evidence="5 8" type="primary">truB</name>
    <name evidence="8" type="ORF">OU798_08950</name>
</gene>
<dbReference type="PANTHER" id="PTHR13767">
    <property type="entry name" value="TRNA-PSEUDOURIDINE SYNTHASE"/>
    <property type="match status" value="1"/>
</dbReference>
<evidence type="ECO:0000256" key="1">
    <source>
        <dbReference type="ARBA" id="ARBA00000385"/>
    </source>
</evidence>
<dbReference type="GO" id="GO:0003723">
    <property type="term" value="F:RNA binding"/>
    <property type="evidence" value="ECO:0007669"/>
    <property type="project" value="InterPro"/>
</dbReference>
<dbReference type="PANTHER" id="PTHR13767:SF2">
    <property type="entry name" value="PSEUDOURIDYLATE SYNTHASE TRUB1"/>
    <property type="match status" value="1"/>
</dbReference>
<feature type="domain" description="Pseudouridine synthase II N-terminal" evidence="6">
    <location>
        <begin position="44"/>
        <end position="188"/>
    </location>
</feature>
<sequence>MPTFKKTYDFLAGEILLFDKELEWTSFDVVNRVRYILCRKLGIKKMKVGHAGTLDPLATGLVILCTGKATKKIEELQLGEKEYLATLKIGATTPSFDLETEEDSTNDFTHVTKELLFNTTRKFIGEIDQVPPVFSAVKVNGRRAFDYARNGEDVKLRSKKIVIRKIEIESFDLPEIKLRITCGKGTYIRALARDIGEEVKCGAYLTALERTRIGDYNLKDAFKVNYFLENLNLNETN</sequence>
<dbReference type="EMBL" id="JAPOHD010000017">
    <property type="protein sequence ID" value="MCY1720466.1"/>
    <property type="molecule type" value="Genomic_DNA"/>
</dbReference>
<dbReference type="EC" id="5.4.99.25" evidence="5"/>
<evidence type="ECO:0000256" key="4">
    <source>
        <dbReference type="ARBA" id="ARBA00023235"/>
    </source>
</evidence>
<dbReference type="GO" id="GO:1990481">
    <property type="term" value="P:mRNA pseudouridine synthesis"/>
    <property type="evidence" value="ECO:0007669"/>
    <property type="project" value="TreeGrafter"/>
</dbReference>
<dbReference type="Pfam" id="PF16198">
    <property type="entry name" value="TruB_C_2"/>
    <property type="match status" value="1"/>
</dbReference>
<evidence type="ECO:0000256" key="2">
    <source>
        <dbReference type="ARBA" id="ARBA00005642"/>
    </source>
</evidence>
<dbReference type="SUPFAM" id="SSF55120">
    <property type="entry name" value="Pseudouridine synthase"/>
    <property type="match status" value="1"/>
</dbReference>
<keyword evidence="4 5" id="KW-0413">Isomerase</keyword>
<dbReference type="NCBIfam" id="TIGR00431">
    <property type="entry name" value="TruB"/>
    <property type="match status" value="1"/>
</dbReference>
<comment type="catalytic activity">
    <reaction evidence="1 5">
        <text>uridine(55) in tRNA = pseudouridine(55) in tRNA</text>
        <dbReference type="Rhea" id="RHEA:42532"/>
        <dbReference type="Rhea" id="RHEA-COMP:10101"/>
        <dbReference type="Rhea" id="RHEA-COMP:10102"/>
        <dbReference type="ChEBI" id="CHEBI:65314"/>
        <dbReference type="ChEBI" id="CHEBI:65315"/>
        <dbReference type="EC" id="5.4.99.25"/>
    </reaction>
</comment>
<keyword evidence="9" id="KW-1185">Reference proteome</keyword>
<feature type="domain" description="tRNA pseudouridylate synthase B C-terminal" evidence="7">
    <location>
        <begin position="189"/>
        <end position="230"/>
    </location>
</feature>
<dbReference type="InterPro" id="IPR032819">
    <property type="entry name" value="TruB_C"/>
</dbReference>
<comment type="similarity">
    <text evidence="2 5">Belongs to the pseudouridine synthase TruB family. Type 1 subfamily.</text>
</comment>
<dbReference type="GO" id="GO:0160148">
    <property type="term" value="F:tRNA pseudouridine(55) synthase activity"/>
    <property type="evidence" value="ECO:0007669"/>
    <property type="project" value="UniProtKB-EC"/>
</dbReference>
<reference evidence="8" key="1">
    <citation type="submission" date="2022-11" db="EMBL/GenBank/DDBJ databases">
        <title>Marilongibacter aestuarii gen. nov., sp. nov., isolated from tidal flat sediment.</title>
        <authorList>
            <person name="Jiayan W."/>
        </authorList>
    </citation>
    <scope>NUCLEOTIDE SEQUENCE</scope>
    <source>
        <strain evidence="8">Z1-6</strain>
    </source>
</reference>
<proteinExistence type="inferred from homology"/>
<accession>A0A9X3J6G8</accession>
<dbReference type="InterPro" id="IPR020103">
    <property type="entry name" value="PsdUridine_synth_cat_dom_sf"/>
</dbReference>
<evidence type="ECO:0000313" key="9">
    <source>
        <dbReference type="Proteomes" id="UP001145087"/>
    </source>
</evidence>
<dbReference type="Proteomes" id="UP001145087">
    <property type="component" value="Unassembled WGS sequence"/>
</dbReference>
<evidence type="ECO:0000259" key="7">
    <source>
        <dbReference type="Pfam" id="PF16198"/>
    </source>
</evidence>
<name>A0A9X3J6G8_9BACT</name>
<protein>
    <recommendedName>
        <fullName evidence="5">tRNA pseudouridine synthase B</fullName>
        <ecNumber evidence="5">5.4.99.25</ecNumber>
    </recommendedName>
    <alternativeName>
        <fullName evidence="5">tRNA pseudouridine(55) synthase</fullName>
        <shortName evidence="5">Psi55 synthase</shortName>
    </alternativeName>
    <alternativeName>
        <fullName evidence="5">tRNA pseudouridylate synthase</fullName>
    </alternativeName>
    <alternativeName>
        <fullName evidence="5">tRNA-uridine isomerase</fullName>
    </alternativeName>
</protein>
<dbReference type="CDD" id="cd02573">
    <property type="entry name" value="PseudoU_synth_EcTruB"/>
    <property type="match status" value="1"/>
</dbReference>
<dbReference type="InterPro" id="IPR014780">
    <property type="entry name" value="tRNA_psdUridine_synth_TruB"/>
</dbReference>
<dbReference type="InterPro" id="IPR002501">
    <property type="entry name" value="PsdUridine_synth_N"/>
</dbReference>
<dbReference type="HAMAP" id="MF_01080">
    <property type="entry name" value="TruB_bact"/>
    <property type="match status" value="1"/>
</dbReference>
<dbReference type="AlphaFoldDB" id="A0A9X3J6G8"/>
<evidence type="ECO:0000259" key="6">
    <source>
        <dbReference type="Pfam" id="PF01509"/>
    </source>
</evidence>
<dbReference type="Pfam" id="PF01509">
    <property type="entry name" value="TruB_N"/>
    <property type="match status" value="1"/>
</dbReference>
<evidence type="ECO:0000313" key="8">
    <source>
        <dbReference type="EMBL" id="MCY1720466.1"/>
    </source>
</evidence>
<organism evidence="8 9">
    <name type="scientific">Draconibacterium aestuarii</name>
    <dbReference type="NCBI Taxonomy" id="2998507"/>
    <lineage>
        <taxon>Bacteria</taxon>
        <taxon>Pseudomonadati</taxon>
        <taxon>Bacteroidota</taxon>
        <taxon>Bacteroidia</taxon>
        <taxon>Marinilabiliales</taxon>
        <taxon>Prolixibacteraceae</taxon>
        <taxon>Draconibacterium</taxon>
    </lineage>
</organism>
<comment type="caution">
    <text evidence="8">The sequence shown here is derived from an EMBL/GenBank/DDBJ whole genome shotgun (WGS) entry which is preliminary data.</text>
</comment>